<name>A0A6J5VK92_PRUAR</name>
<protein>
    <submittedName>
        <fullName evidence="1">Uncharacterized protein</fullName>
    </submittedName>
</protein>
<sequence>MVNHVTSVSTRSGISGKAFCACAFKEETSWIFDTEATDHMTLSYGNSRNPLTLPRKLDTEEVTSLEIRREKKKYNKDEEWKQNKIHHIESRKGCVQRENKEHLKGIKGLREDAAQQQRIGGETNVGHREKKTRAWASLNFKAP</sequence>
<organism evidence="1 3">
    <name type="scientific">Prunus armeniaca</name>
    <name type="common">Apricot</name>
    <name type="synonym">Armeniaca vulgaris</name>
    <dbReference type="NCBI Taxonomy" id="36596"/>
    <lineage>
        <taxon>Eukaryota</taxon>
        <taxon>Viridiplantae</taxon>
        <taxon>Streptophyta</taxon>
        <taxon>Embryophyta</taxon>
        <taxon>Tracheophyta</taxon>
        <taxon>Spermatophyta</taxon>
        <taxon>Magnoliopsida</taxon>
        <taxon>eudicotyledons</taxon>
        <taxon>Gunneridae</taxon>
        <taxon>Pentapetalae</taxon>
        <taxon>rosids</taxon>
        <taxon>fabids</taxon>
        <taxon>Rosales</taxon>
        <taxon>Rosaceae</taxon>
        <taxon>Amygdaloideae</taxon>
        <taxon>Amygdaleae</taxon>
        <taxon>Prunus</taxon>
    </lineage>
</organism>
<dbReference type="AlphaFoldDB" id="A0A6J5VK92"/>
<dbReference type="EMBL" id="CAEKDK010000008">
    <property type="protein sequence ID" value="CAB4289529.1"/>
    <property type="molecule type" value="Genomic_DNA"/>
</dbReference>
<gene>
    <name evidence="1" type="ORF">CURHAP_LOCUS48506</name>
    <name evidence="2" type="ORF">ORAREDHAP_LOCUS47979</name>
</gene>
<keyword evidence="4" id="KW-1185">Reference proteome</keyword>
<dbReference type="Proteomes" id="UP000507222">
    <property type="component" value="Unassembled WGS sequence"/>
</dbReference>
<evidence type="ECO:0000313" key="3">
    <source>
        <dbReference type="Proteomes" id="UP000507222"/>
    </source>
</evidence>
<proteinExistence type="predicted"/>
<dbReference type="EMBL" id="CAEKKB010000008">
    <property type="protein sequence ID" value="CAB4319924.1"/>
    <property type="molecule type" value="Genomic_DNA"/>
</dbReference>
<reference evidence="1 3" key="2">
    <citation type="submission" date="2020-05" db="EMBL/GenBank/DDBJ databases">
        <authorList>
            <person name="Campoy J."/>
            <person name="Schneeberger K."/>
            <person name="Spophaly S."/>
        </authorList>
    </citation>
    <scope>NUCLEOTIDE SEQUENCE [LARGE SCALE GENOMIC DNA]</scope>
    <source>
        <strain evidence="1">PruArmRojPasFocal</strain>
    </source>
</reference>
<evidence type="ECO:0000313" key="1">
    <source>
        <dbReference type="EMBL" id="CAB4289529.1"/>
    </source>
</evidence>
<evidence type="ECO:0000313" key="4">
    <source>
        <dbReference type="Proteomes" id="UP000507245"/>
    </source>
</evidence>
<reference evidence="4" key="1">
    <citation type="journal article" date="2020" name="Genome Biol.">
        <title>Gamete binning: chromosome-level and haplotype-resolved genome assembly enabled by high-throughput single-cell sequencing of gamete genomes.</title>
        <authorList>
            <person name="Campoy J.A."/>
            <person name="Sun H."/>
            <person name="Goel M."/>
            <person name="Jiao W.-B."/>
            <person name="Folz-Donahue K."/>
            <person name="Wang N."/>
            <person name="Rubio M."/>
            <person name="Liu C."/>
            <person name="Kukat C."/>
            <person name="Ruiz D."/>
            <person name="Huettel B."/>
            <person name="Schneeberger K."/>
        </authorList>
    </citation>
    <scope>NUCLEOTIDE SEQUENCE [LARGE SCALE GENOMIC DNA]</scope>
    <source>
        <strain evidence="4">cv. Rojo Pasion</strain>
    </source>
</reference>
<dbReference type="Proteomes" id="UP000507245">
    <property type="component" value="Unassembled WGS sequence"/>
</dbReference>
<accession>A0A6J5VK92</accession>
<evidence type="ECO:0000313" key="2">
    <source>
        <dbReference type="EMBL" id="CAB4319924.1"/>
    </source>
</evidence>